<comment type="caution">
    <text evidence="1">The sequence shown here is derived from an EMBL/GenBank/DDBJ whole genome shotgun (WGS) entry which is preliminary data.</text>
</comment>
<dbReference type="Proteomes" id="UP000805193">
    <property type="component" value="Unassembled WGS sequence"/>
</dbReference>
<protein>
    <submittedName>
        <fullName evidence="1">Uncharacterized protein</fullName>
    </submittedName>
</protein>
<sequence length="81" mass="9123">MLSTEAVVINLVGDGLADGHTVYIDYWYSSPLLYLHIHQKGSNAASTVRVHRTNMPEEVKNIKLKNDECKTFFSRGIMALI</sequence>
<evidence type="ECO:0000313" key="2">
    <source>
        <dbReference type="Proteomes" id="UP000805193"/>
    </source>
</evidence>
<gene>
    <name evidence="1" type="ORF">HPB47_003796</name>
</gene>
<organism evidence="1 2">
    <name type="scientific">Ixodes persulcatus</name>
    <name type="common">Taiga tick</name>
    <dbReference type="NCBI Taxonomy" id="34615"/>
    <lineage>
        <taxon>Eukaryota</taxon>
        <taxon>Metazoa</taxon>
        <taxon>Ecdysozoa</taxon>
        <taxon>Arthropoda</taxon>
        <taxon>Chelicerata</taxon>
        <taxon>Arachnida</taxon>
        <taxon>Acari</taxon>
        <taxon>Parasitiformes</taxon>
        <taxon>Ixodida</taxon>
        <taxon>Ixodoidea</taxon>
        <taxon>Ixodidae</taxon>
        <taxon>Ixodinae</taxon>
        <taxon>Ixodes</taxon>
    </lineage>
</organism>
<evidence type="ECO:0000313" key="1">
    <source>
        <dbReference type="EMBL" id="KAG0419908.1"/>
    </source>
</evidence>
<proteinExistence type="predicted"/>
<reference evidence="1 2" key="1">
    <citation type="journal article" date="2020" name="Cell">
        <title>Large-Scale Comparative Analyses of Tick Genomes Elucidate Their Genetic Diversity and Vector Capacities.</title>
        <authorList>
            <consortium name="Tick Genome and Microbiome Consortium (TIGMIC)"/>
            <person name="Jia N."/>
            <person name="Wang J."/>
            <person name="Shi W."/>
            <person name="Du L."/>
            <person name="Sun Y."/>
            <person name="Zhan W."/>
            <person name="Jiang J.F."/>
            <person name="Wang Q."/>
            <person name="Zhang B."/>
            <person name="Ji P."/>
            <person name="Bell-Sakyi L."/>
            <person name="Cui X.M."/>
            <person name="Yuan T.T."/>
            <person name="Jiang B.G."/>
            <person name="Yang W.F."/>
            <person name="Lam T.T."/>
            <person name="Chang Q.C."/>
            <person name="Ding S.J."/>
            <person name="Wang X.J."/>
            <person name="Zhu J.G."/>
            <person name="Ruan X.D."/>
            <person name="Zhao L."/>
            <person name="Wei J.T."/>
            <person name="Ye R.Z."/>
            <person name="Que T.C."/>
            <person name="Du C.H."/>
            <person name="Zhou Y.H."/>
            <person name="Cheng J.X."/>
            <person name="Dai P.F."/>
            <person name="Guo W.B."/>
            <person name="Han X.H."/>
            <person name="Huang E.J."/>
            <person name="Li L.F."/>
            <person name="Wei W."/>
            <person name="Gao Y.C."/>
            <person name="Liu J.Z."/>
            <person name="Shao H.Z."/>
            <person name="Wang X."/>
            <person name="Wang C.C."/>
            <person name="Yang T.C."/>
            <person name="Huo Q.B."/>
            <person name="Li W."/>
            <person name="Chen H.Y."/>
            <person name="Chen S.E."/>
            <person name="Zhou L.G."/>
            <person name="Ni X.B."/>
            <person name="Tian J.H."/>
            <person name="Sheng Y."/>
            <person name="Liu T."/>
            <person name="Pan Y.S."/>
            <person name="Xia L.Y."/>
            <person name="Li J."/>
            <person name="Zhao F."/>
            <person name="Cao W.C."/>
        </authorList>
    </citation>
    <scope>NUCLEOTIDE SEQUENCE [LARGE SCALE GENOMIC DNA]</scope>
    <source>
        <strain evidence="1">Iper-2018</strain>
    </source>
</reference>
<dbReference type="EMBL" id="JABSTQ010010564">
    <property type="protein sequence ID" value="KAG0419908.1"/>
    <property type="molecule type" value="Genomic_DNA"/>
</dbReference>
<name>A0AC60PHG2_IXOPE</name>
<accession>A0AC60PHG2</accession>
<keyword evidence="2" id="KW-1185">Reference proteome</keyword>